<dbReference type="Proteomes" id="UP000887578">
    <property type="component" value="Unplaced"/>
</dbReference>
<accession>A0A914P0C6</accession>
<organism evidence="2 3">
    <name type="scientific">Panagrolaimus davidi</name>
    <dbReference type="NCBI Taxonomy" id="227884"/>
    <lineage>
        <taxon>Eukaryota</taxon>
        <taxon>Metazoa</taxon>
        <taxon>Ecdysozoa</taxon>
        <taxon>Nematoda</taxon>
        <taxon>Chromadorea</taxon>
        <taxon>Rhabditida</taxon>
        <taxon>Tylenchina</taxon>
        <taxon>Panagrolaimomorpha</taxon>
        <taxon>Panagrolaimoidea</taxon>
        <taxon>Panagrolaimidae</taxon>
        <taxon>Panagrolaimus</taxon>
    </lineage>
</organism>
<dbReference type="AlphaFoldDB" id="A0A914P0C6"/>
<dbReference type="WBParaSite" id="PDA_v2.g11214.t1">
    <property type="protein sequence ID" value="PDA_v2.g11214.t1"/>
    <property type="gene ID" value="PDA_v2.g11214"/>
</dbReference>
<feature type="signal peptide" evidence="1">
    <location>
        <begin position="1"/>
        <end position="22"/>
    </location>
</feature>
<name>A0A914P0C6_9BILA</name>
<evidence type="ECO:0000256" key="1">
    <source>
        <dbReference type="SAM" id="SignalP"/>
    </source>
</evidence>
<evidence type="ECO:0000313" key="3">
    <source>
        <dbReference type="WBParaSite" id="PDA_v2.g11214.t1"/>
    </source>
</evidence>
<evidence type="ECO:0000313" key="2">
    <source>
        <dbReference type="Proteomes" id="UP000887578"/>
    </source>
</evidence>
<dbReference type="PANTHER" id="PTHR37427">
    <property type="entry name" value="PROTEIN CBG20963-RELATED"/>
    <property type="match status" value="1"/>
</dbReference>
<feature type="chain" id="PRO_5037665369" evidence="1">
    <location>
        <begin position="23"/>
        <end position="130"/>
    </location>
</feature>
<protein>
    <submittedName>
        <fullName evidence="3">Uncharacterized protein</fullName>
    </submittedName>
</protein>
<dbReference type="PANTHER" id="PTHR37427:SF2">
    <property type="entry name" value="SECRETED PROTEIN"/>
    <property type="match status" value="1"/>
</dbReference>
<reference evidence="3" key="1">
    <citation type="submission" date="2022-11" db="UniProtKB">
        <authorList>
            <consortium name="WormBaseParasite"/>
        </authorList>
    </citation>
    <scope>IDENTIFICATION</scope>
</reference>
<keyword evidence="1" id="KW-0732">Signal</keyword>
<proteinExistence type="predicted"/>
<keyword evidence="2" id="KW-1185">Reference proteome</keyword>
<sequence length="130" mass="14787">MFSQLVVKFLLLCAIFAVVIDACQVTVKLRSKTNHKFRVQVYVPSIEQKSEKILFTKPGDKKITVTGENCASLPWVVRTWKQNEQGEWIHAKEVKAKLDGRGWLRVIVGDDYMPFFMDRSGVSCSEGFCG</sequence>